<dbReference type="Pfam" id="PF01420">
    <property type="entry name" value="Methylase_S"/>
    <property type="match status" value="1"/>
</dbReference>
<dbReference type="SUPFAM" id="SSF116734">
    <property type="entry name" value="DNA methylase specificity domain"/>
    <property type="match status" value="2"/>
</dbReference>
<evidence type="ECO:0000313" key="7">
    <source>
        <dbReference type="EMBL" id="SFD24239.1"/>
    </source>
</evidence>
<feature type="region of interest" description="Disordered" evidence="5">
    <location>
        <begin position="250"/>
        <end position="269"/>
    </location>
</feature>
<protein>
    <submittedName>
        <fullName evidence="7">Type I restriction enzyme, S subunit</fullName>
    </submittedName>
</protein>
<name>A0A1I1QQB3_9FLAO</name>
<dbReference type="Proteomes" id="UP000199439">
    <property type="component" value="Unassembled WGS sequence"/>
</dbReference>
<dbReference type="OrthoDB" id="667970at2"/>
<proteinExistence type="inferred from homology"/>
<dbReference type="InterPro" id="IPR052021">
    <property type="entry name" value="Type-I_RS_S_subunit"/>
</dbReference>
<dbReference type="Gene3D" id="1.10.287.1120">
    <property type="entry name" value="Bipartite methylase S protein"/>
    <property type="match status" value="1"/>
</dbReference>
<dbReference type="EMBL" id="FOMI01000007">
    <property type="protein sequence ID" value="SFD24239.1"/>
    <property type="molecule type" value="Genomic_DNA"/>
</dbReference>
<dbReference type="RefSeq" id="WP_092852158.1">
    <property type="nucleotide sequence ID" value="NZ_FOMI01000007.1"/>
</dbReference>
<gene>
    <name evidence="7" type="ORF">SAMN04487987_10743</name>
</gene>
<evidence type="ECO:0000256" key="4">
    <source>
        <dbReference type="SAM" id="Coils"/>
    </source>
</evidence>
<dbReference type="InterPro" id="IPR044946">
    <property type="entry name" value="Restrct_endonuc_typeI_TRD_sf"/>
</dbReference>
<feature type="domain" description="Type I restriction modification DNA specificity" evidence="6">
    <location>
        <begin position="11"/>
        <end position="198"/>
    </location>
</feature>
<evidence type="ECO:0000259" key="6">
    <source>
        <dbReference type="Pfam" id="PF01420"/>
    </source>
</evidence>
<keyword evidence="8" id="KW-1185">Reference proteome</keyword>
<dbReference type="Gene3D" id="3.90.220.20">
    <property type="entry name" value="DNA methylase specificity domains"/>
    <property type="match status" value="2"/>
</dbReference>
<dbReference type="InterPro" id="IPR000055">
    <property type="entry name" value="Restrct_endonuc_typeI_TRD"/>
</dbReference>
<evidence type="ECO:0000313" key="8">
    <source>
        <dbReference type="Proteomes" id="UP000199439"/>
    </source>
</evidence>
<dbReference type="PANTHER" id="PTHR30408:SF12">
    <property type="entry name" value="TYPE I RESTRICTION ENZYME MJAVIII SPECIFICITY SUBUNIT"/>
    <property type="match status" value="1"/>
</dbReference>
<dbReference type="CDD" id="cd17512">
    <property type="entry name" value="RMtype1_S_BceB55ORF5615P-TRD2-CR2_like"/>
    <property type="match status" value="1"/>
</dbReference>
<keyword evidence="3" id="KW-0238">DNA-binding</keyword>
<feature type="coiled-coil region" evidence="4">
    <location>
        <begin position="180"/>
        <end position="207"/>
    </location>
</feature>
<evidence type="ECO:0000256" key="3">
    <source>
        <dbReference type="ARBA" id="ARBA00023125"/>
    </source>
</evidence>
<sequence length="407" mass="46806">MRATKTKTSIPNTWKLVNLGDITSYTKGYAFKSINYTNKGSRVIRISDTNAHTIKDDNPIYVSNESGEYKKWELMEGDLVFTTVGSKPPMYDSMVGKVIKVQKKHQGALLNQNAVILRGIKEKVNQNYIYHNFKLKKYLNFIETIVRGNANQVSITLKELFTYKIPLPPLKEQKKIAEILSQWDEAIETTQNLIEKLQLRKKGLMQALLSGKKRLSGFSEEWKEDKLGSYFTERKETGLDNLPLLSVGKEGVYPQDDSNKKDTSNSNKSKYKRICNGDIGYNTMRMWQGRSALSQLEGIVSPAYTILKPKENCDSVFFSHLFKLDDMIHKFYRNSQGMVSDTWMCKFKDFKIVRFNAPSSIEEQKEISKIIGLADVEIEEKKAYLLKLKEQKKGLMQQLLTGKKRVK</sequence>
<dbReference type="CDD" id="cd16961">
    <property type="entry name" value="RMtype1_S_TRD-CR_like"/>
    <property type="match status" value="1"/>
</dbReference>
<evidence type="ECO:0000256" key="5">
    <source>
        <dbReference type="SAM" id="MobiDB-lite"/>
    </source>
</evidence>
<organism evidence="7 8">
    <name type="scientific">Algibacter pectinivorans</name>
    <dbReference type="NCBI Taxonomy" id="870482"/>
    <lineage>
        <taxon>Bacteria</taxon>
        <taxon>Pseudomonadati</taxon>
        <taxon>Bacteroidota</taxon>
        <taxon>Flavobacteriia</taxon>
        <taxon>Flavobacteriales</taxon>
        <taxon>Flavobacteriaceae</taxon>
        <taxon>Algibacter</taxon>
    </lineage>
</organism>
<dbReference type="AlphaFoldDB" id="A0A1I1QQB3"/>
<keyword evidence="2" id="KW-0680">Restriction system</keyword>
<dbReference type="GO" id="GO:0009307">
    <property type="term" value="P:DNA restriction-modification system"/>
    <property type="evidence" value="ECO:0007669"/>
    <property type="project" value="UniProtKB-KW"/>
</dbReference>
<evidence type="ECO:0000256" key="2">
    <source>
        <dbReference type="ARBA" id="ARBA00022747"/>
    </source>
</evidence>
<dbReference type="PANTHER" id="PTHR30408">
    <property type="entry name" value="TYPE-1 RESTRICTION ENZYME ECOKI SPECIFICITY PROTEIN"/>
    <property type="match status" value="1"/>
</dbReference>
<dbReference type="GO" id="GO:0003677">
    <property type="term" value="F:DNA binding"/>
    <property type="evidence" value="ECO:0007669"/>
    <property type="project" value="UniProtKB-KW"/>
</dbReference>
<accession>A0A1I1QQB3</accession>
<reference evidence="8" key="1">
    <citation type="submission" date="2016-10" db="EMBL/GenBank/DDBJ databases">
        <authorList>
            <person name="Varghese N."/>
            <person name="Submissions S."/>
        </authorList>
    </citation>
    <scope>NUCLEOTIDE SEQUENCE [LARGE SCALE GENOMIC DNA]</scope>
    <source>
        <strain evidence="8">DSM 25730</strain>
    </source>
</reference>
<comment type="similarity">
    <text evidence="1">Belongs to the type-I restriction system S methylase family.</text>
</comment>
<dbReference type="STRING" id="870482.SAMN04487987_10743"/>
<keyword evidence="4" id="KW-0175">Coiled coil</keyword>
<evidence type="ECO:0000256" key="1">
    <source>
        <dbReference type="ARBA" id="ARBA00010923"/>
    </source>
</evidence>